<organism evidence="2 3">
    <name type="scientific">Nepenthes gracilis</name>
    <name type="common">Slender pitcher plant</name>
    <dbReference type="NCBI Taxonomy" id="150966"/>
    <lineage>
        <taxon>Eukaryota</taxon>
        <taxon>Viridiplantae</taxon>
        <taxon>Streptophyta</taxon>
        <taxon>Embryophyta</taxon>
        <taxon>Tracheophyta</taxon>
        <taxon>Spermatophyta</taxon>
        <taxon>Magnoliopsida</taxon>
        <taxon>eudicotyledons</taxon>
        <taxon>Gunneridae</taxon>
        <taxon>Pentapetalae</taxon>
        <taxon>Caryophyllales</taxon>
        <taxon>Nepenthaceae</taxon>
        <taxon>Nepenthes</taxon>
    </lineage>
</organism>
<keyword evidence="3" id="KW-1185">Reference proteome</keyword>
<dbReference type="PANTHER" id="PTHR33223">
    <property type="entry name" value="CCHC-TYPE DOMAIN-CONTAINING PROTEIN"/>
    <property type="match status" value="1"/>
</dbReference>
<dbReference type="AlphaFoldDB" id="A0AAD3S3R1"/>
<feature type="region of interest" description="Disordered" evidence="1">
    <location>
        <begin position="59"/>
        <end position="117"/>
    </location>
</feature>
<accession>A0AAD3S3R1</accession>
<evidence type="ECO:0000313" key="3">
    <source>
        <dbReference type="Proteomes" id="UP001279734"/>
    </source>
</evidence>
<name>A0AAD3S3R1_NEPGR</name>
<feature type="compositionally biased region" description="Polar residues" evidence="1">
    <location>
        <begin position="85"/>
        <end position="109"/>
    </location>
</feature>
<protein>
    <recommendedName>
        <fullName evidence="4">Retrotransposon gag domain-containing protein</fullName>
    </recommendedName>
</protein>
<evidence type="ECO:0000313" key="2">
    <source>
        <dbReference type="EMBL" id="GMH03889.1"/>
    </source>
</evidence>
<comment type="caution">
    <text evidence="2">The sequence shown here is derived from an EMBL/GenBank/DDBJ whole genome shotgun (WGS) entry which is preliminary data.</text>
</comment>
<dbReference type="Proteomes" id="UP001279734">
    <property type="component" value="Unassembled WGS sequence"/>
</dbReference>
<dbReference type="PANTHER" id="PTHR33223:SF10">
    <property type="entry name" value="AMINOTRANSFERASE-LIKE PLANT MOBILE DOMAIN-CONTAINING PROTEIN"/>
    <property type="match status" value="1"/>
</dbReference>
<reference evidence="2" key="1">
    <citation type="submission" date="2023-05" db="EMBL/GenBank/DDBJ databases">
        <title>Nepenthes gracilis genome sequencing.</title>
        <authorList>
            <person name="Fukushima K."/>
        </authorList>
    </citation>
    <scope>NUCLEOTIDE SEQUENCE</scope>
    <source>
        <strain evidence="2">SING2019-196</strain>
    </source>
</reference>
<proteinExistence type="predicted"/>
<sequence>MEVETLWWIFKEMEVAVSNPWTKSSSAGSNYGQVENVEQRYSKCSTLDKSIHNWELCSRQSPYLPPGEKARGRRSRPKSPEGRPTSRNSVQEGTSRTVRSTGGRSQPATGHSKEETELRTYLNSKRSAITAQADPNLEKIWNRMFKDDEHAINLDRSPFTAEILNRPMRTKFKMPPLDSYDGSINPVDHLDHFHTHLSQQGLEDLVMCRCFLLTLKGDARIWFHHLPSDSIRSFKELTDLFLAQCASSLLEKK</sequence>
<dbReference type="EMBL" id="BSYO01000004">
    <property type="protein sequence ID" value="GMH03889.1"/>
    <property type="molecule type" value="Genomic_DNA"/>
</dbReference>
<evidence type="ECO:0008006" key="4">
    <source>
        <dbReference type="Google" id="ProtNLM"/>
    </source>
</evidence>
<evidence type="ECO:0000256" key="1">
    <source>
        <dbReference type="SAM" id="MobiDB-lite"/>
    </source>
</evidence>
<gene>
    <name evidence="2" type="ORF">Nepgr_005728</name>
</gene>